<evidence type="ECO:0000259" key="8">
    <source>
        <dbReference type="Pfam" id="PF05199"/>
    </source>
</evidence>
<accession>A0ABN2S8Z7</accession>
<dbReference type="InterPro" id="IPR051473">
    <property type="entry name" value="P2Ox-like"/>
</dbReference>
<comment type="cofactor">
    <cofactor evidence="1">
        <name>FAD</name>
        <dbReference type="ChEBI" id="CHEBI:57692"/>
    </cofactor>
</comment>
<dbReference type="SUPFAM" id="SSF51905">
    <property type="entry name" value="FAD/NAD(P)-binding domain"/>
    <property type="match status" value="1"/>
</dbReference>
<sequence length="504" mass="54602">MIRSLCEKADVCIIGSGPAGATFARLLEESGKNGVILEAGAQHSPKYGENLKNAALYQRNKTLFSHIVRGQLNPVSVASTPGGDTTGDAASAENSAPSVNGTNPEQDPSRNLPEAGITHAVGGMATHWTGTSPRQHPVVERSPLLTPSEWDRLYTEAERILRVSTTEFDDSIAHQLVLDALREEYKELEAPYDVQSLPLAAQRRAASTGLVEWTGVDTILGPLAAPGRSDRFRVLSQHLCTRLATDSAGSRVSYAEAQDLLTGESLRIEADSFVVAGGGVATAQLMWASCIRPSALGRYLTDHPLAFCQVVLLPELVKQPIPEDDLEPNVWIPLSASRPWHCMIHRDAFQYGDRIPNVDRRLVVDLRWHGMVEPRADNRVTFSDQHRDKFGLPQPTFDFTLSASDRAQHHAMMSDMLRAAMSIGGFLPGAEPRFMPLGLSQHIAGATRMGNSPEDSVVDCNSRVWGIDNLYLGGNNVIPTATACNPTLTSVALAVKAARHLSNG</sequence>
<evidence type="ECO:0000256" key="2">
    <source>
        <dbReference type="ARBA" id="ARBA00010790"/>
    </source>
</evidence>
<evidence type="ECO:0000256" key="4">
    <source>
        <dbReference type="ARBA" id="ARBA00022827"/>
    </source>
</evidence>
<comment type="similarity">
    <text evidence="2">Belongs to the GMC oxidoreductase family.</text>
</comment>
<feature type="domain" description="FAD-binding" evidence="7">
    <location>
        <begin position="9"/>
        <end position="45"/>
    </location>
</feature>
<dbReference type="Pfam" id="PF05199">
    <property type="entry name" value="GMC_oxred_C"/>
    <property type="match status" value="1"/>
</dbReference>
<dbReference type="InterPro" id="IPR036188">
    <property type="entry name" value="FAD/NAD-bd_sf"/>
</dbReference>
<gene>
    <name evidence="9" type="ORF">GCM10009799_04720</name>
</gene>
<keyword evidence="3" id="KW-0285">Flavoprotein</keyword>
<dbReference type="InterPro" id="IPR007867">
    <property type="entry name" value="GMC_OxRtase_C"/>
</dbReference>
<evidence type="ECO:0000313" key="10">
    <source>
        <dbReference type="Proteomes" id="UP001501585"/>
    </source>
</evidence>
<protein>
    <submittedName>
        <fullName evidence="9">GMC family oxidoreductase</fullName>
    </submittedName>
</protein>
<dbReference type="PANTHER" id="PTHR42784:SF1">
    <property type="entry name" value="PYRANOSE 2-OXIDASE"/>
    <property type="match status" value="1"/>
</dbReference>
<reference evidence="9 10" key="1">
    <citation type="journal article" date="2019" name="Int. J. Syst. Evol. Microbiol.">
        <title>The Global Catalogue of Microorganisms (GCM) 10K type strain sequencing project: providing services to taxonomists for standard genome sequencing and annotation.</title>
        <authorList>
            <consortium name="The Broad Institute Genomics Platform"/>
            <consortium name="The Broad Institute Genome Sequencing Center for Infectious Disease"/>
            <person name="Wu L."/>
            <person name="Ma J."/>
        </authorList>
    </citation>
    <scope>NUCLEOTIDE SEQUENCE [LARGE SCALE GENOMIC DNA]</scope>
    <source>
        <strain evidence="9 10">JCM 15313</strain>
    </source>
</reference>
<keyword evidence="4" id="KW-0274">FAD</keyword>
<dbReference type="Proteomes" id="UP001501585">
    <property type="component" value="Unassembled WGS sequence"/>
</dbReference>
<feature type="region of interest" description="Disordered" evidence="6">
    <location>
        <begin position="74"/>
        <end position="113"/>
    </location>
</feature>
<dbReference type="Pfam" id="PF01494">
    <property type="entry name" value="FAD_binding_3"/>
    <property type="match status" value="1"/>
</dbReference>
<feature type="domain" description="Glucose-methanol-choline oxidoreductase C-terminal" evidence="8">
    <location>
        <begin position="374"/>
        <end position="494"/>
    </location>
</feature>
<dbReference type="EMBL" id="BAAAPC010000002">
    <property type="protein sequence ID" value="GAA1982602.1"/>
    <property type="molecule type" value="Genomic_DNA"/>
</dbReference>
<evidence type="ECO:0000256" key="3">
    <source>
        <dbReference type="ARBA" id="ARBA00022630"/>
    </source>
</evidence>
<evidence type="ECO:0000256" key="5">
    <source>
        <dbReference type="ARBA" id="ARBA00023002"/>
    </source>
</evidence>
<organism evidence="9 10">
    <name type="scientific">Nocardiopsis rhodophaea</name>
    <dbReference type="NCBI Taxonomy" id="280238"/>
    <lineage>
        <taxon>Bacteria</taxon>
        <taxon>Bacillati</taxon>
        <taxon>Actinomycetota</taxon>
        <taxon>Actinomycetes</taxon>
        <taxon>Streptosporangiales</taxon>
        <taxon>Nocardiopsidaceae</taxon>
        <taxon>Nocardiopsis</taxon>
    </lineage>
</organism>
<proteinExistence type="inferred from homology"/>
<feature type="compositionally biased region" description="Polar residues" evidence="6">
    <location>
        <begin position="92"/>
        <end position="106"/>
    </location>
</feature>
<dbReference type="InterPro" id="IPR002938">
    <property type="entry name" value="FAD-bd"/>
</dbReference>
<keyword evidence="10" id="KW-1185">Reference proteome</keyword>
<dbReference type="PANTHER" id="PTHR42784">
    <property type="entry name" value="PYRANOSE 2-OXIDASE"/>
    <property type="match status" value="1"/>
</dbReference>
<dbReference type="RefSeq" id="WP_344159854.1">
    <property type="nucleotide sequence ID" value="NZ_BAAAPC010000002.1"/>
</dbReference>
<feature type="compositionally biased region" description="Polar residues" evidence="6">
    <location>
        <begin position="74"/>
        <end position="83"/>
    </location>
</feature>
<evidence type="ECO:0000256" key="1">
    <source>
        <dbReference type="ARBA" id="ARBA00001974"/>
    </source>
</evidence>
<dbReference type="SUPFAM" id="SSF54373">
    <property type="entry name" value="FAD-linked reductases, C-terminal domain"/>
    <property type="match status" value="1"/>
</dbReference>
<dbReference type="Gene3D" id="3.50.50.60">
    <property type="entry name" value="FAD/NAD(P)-binding domain"/>
    <property type="match status" value="2"/>
</dbReference>
<keyword evidence="5" id="KW-0560">Oxidoreductase</keyword>
<evidence type="ECO:0000259" key="7">
    <source>
        <dbReference type="Pfam" id="PF01494"/>
    </source>
</evidence>
<evidence type="ECO:0000313" key="9">
    <source>
        <dbReference type="EMBL" id="GAA1982602.1"/>
    </source>
</evidence>
<evidence type="ECO:0000256" key="6">
    <source>
        <dbReference type="SAM" id="MobiDB-lite"/>
    </source>
</evidence>
<name>A0ABN2S8Z7_9ACTN</name>
<comment type="caution">
    <text evidence="9">The sequence shown here is derived from an EMBL/GenBank/DDBJ whole genome shotgun (WGS) entry which is preliminary data.</text>
</comment>